<protein>
    <submittedName>
        <fullName evidence="2">Uncharacterized protein</fullName>
    </submittedName>
</protein>
<proteinExistence type="predicted"/>
<evidence type="ECO:0000256" key="1">
    <source>
        <dbReference type="SAM" id="MobiDB-lite"/>
    </source>
</evidence>
<feature type="region of interest" description="Disordered" evidence="1">
    <location>
        <begin position="70"/>
        <end position="95"/>
    </location>
</feature>
<dbReference type="AlphaFoldDB" id="A0A6C0DYY0"/>
<name>A0A6C0DYY0_9ZZZZ</name>
<sequence length="95" mass="10353">MTSVLYGAGLNYQTGNPVRQEIVAVRREVDSLRKQVELLTEENLVYRKHLMKLLQASEGGNTEFTRDLMTLAGGDAGGTNREPGGGTVQGAGFRR</sequence>
<reference evidence="2" key="1">
    <citation type="journal article" date="2020" name="Nature">
        <title>Giant virus diversity and host interactions through global metagenomics.</title>
        <authorList>
            <person name="Schulz F."/>
            <person name="Roux S."/>
            <person name="Paez-Espino D."/>
            <person name="Jungbluth S."/>
            <person name="Walsh D.A."/>
            <person name="Denef V.J."/>
            <person name="McMahon K.D."/>
            <person name="Konstantinidis K.T."/>
            <person name="Eloe-Fadrosh E.A."/>
            <person name="Kyrpides N.C."/>
            <person name="Woyke T."/>
        </authorList>
    </citation>
    <scope>NUCLEOTIDE SEQUENCE</scope>
    <source>
        <strain evidence="2">GVMAG-M-3300023174-60</strain>
    </source>
</reference>
<organism evidence="2">
    <name type="scientific">viral metagenome</name>
    <dbReference type="NCBI Taxonomy" id="1070528"/>
    <lineage>
        <taxon>unclassified sequences</taxon>
        <taxon>metagenomes</taxon>
        <taxon>organismal metagenomes</taxon>
    </lineage>
</organism>
<accession>A0A6C0DYY0</accession>
<dbReference type="EMBL" id="MN739677">
    <property type="protein sequence ID" value="QHT20375.1"/>
    <property type="molecule type" value="Genomic_DNA"/>
</dbReference>
<evidence type="ECO:0000313" key="2">
    <source>
        <dbReference type="EMBL" id="QHT20375.1"/>
    </source>
</evidence>